<protein>
    <submittedName>
        <fullName evidence="2">Uncharacterized protein</fullName>
    </submittedName>
</protein>
<dbReference type="Proteomes" id="UP001283361">
    <property type="component" value="Unassembled WGS sequence"/>
</dbReference>
<sequence>MTHSWTLMEQFSFYRFHSPEKRKKTKKKEAGDQRRAGQSTRAEFSSLGRGRGLYRHLGQFLRESTVLESFSNTEFGRSSISLTSGLTLKSECQELQPTQSRPIRLVRCKSTGPVNGRCGAKPWRQDTFTRKLRTIRERGSVVTVFLNNGSRPAAKARFTSRSTANGERKVSRPATQIVTLVSAAKATQRDFNFDKMRQGHALY</sequence>
<reference evidence="2" key="1">
    <citation type="journal article" date="2023" name="G3 (Bethesda)">
        <title>A reference genome for the long-term kleptoplast-retaining sea slug Elysia crispata morphotype clarki.</title>
        <authorList>
            <person name="Eastman K.E."/>
            <person name="Pendleton A.L."/>
            <person name="Shaikh M.A."/>
            <person name="Suttiyut T."/>
            <person name="Ogas R."/>
            <person name="Tomko P."/>
            <person name="Gavelis G."/>
            <person name="Widhalm J.R."/>
            <person name="Wisecaver J.H."/>
        </authorList>
    </citation>
    <scope>NUCLEOTIDE SEQUENCE</scope>
    <source>
        <strain evidence="2">ECLA1</strain>
    </source>
</reference>
<dbReference type="EMBL" id="JAWDGP010004860">
    <property type="protein sequence ID" value="KAK3761649.1"/>
    <property type="molecule type" value="Genomic_DNA"/>
</dbReference>
<evidence type="ECO:0000313" key="3">
    <source>
        <dbReference type="Proteomes" id="UP001283361"/>
    </source>
</evidence>
<gene>
    <name evidence="2" type="ORF">RRG08_048043</name>
</gene>
<dbReference type="AlphaFoldDB" id="A0AAE0Z2J5"/>
<accession>A0AAE0Z2J5</accession>
<feature type="region of interest" description="Disordered" evidence="1">
    <location>
        <begin position="19"/>
        <end position="45"/>
    </location>
</feature>
<comment type="caution">
    <text evidence="2">The sequence shown here is derived from an EMBL/GenBank/DDBJ whole genome shotgun (WGS) entry which is preliminary data.</text>
</comment>
<organism evidence="2 3">
    <name type="scientific">Elysia crispata</name>
    <name type="common">lettuce slug</name>
    <dbReference type="NCBI Taxonomy" id="231223"/>
    <lineage>
        <taxon>Eukaryota</taxon>
        <taxon>Metazoa</taxon>
        <taxon>Spiralia</taxon>
        <taxon>Lophotrochozoa</taxon>
        <taxon>Mollusca</taxon>
        <taxon>Gastropoda</taxon>
        <taxon>Heterobranchia</taxon>
        <taxon>Euthyneura</taxon>
        <taxon>Panpulmonata</taxon>
        <taxon>Sacoglossa</taxon>
        <taxon>Placobranchoidea</taxon>
        <taxon>Plakobranchidae</taxon>
        <taxon>Elysia</taxon>
    </lineage>
</organism>
<evidence type="ECO:0000313" key="2">
    <source>
        <dbReference type="EMBL" id="KAK3761649.1"/>
    </source>
</evidence>
<keyword evidence="3" id="KW-1185">Reference proteome</keyword>
<proteinExistence type="predicted"/>
<name>A0AAE0Z2J5_9GAST</name>
<evidence type="ECO:0000256" key="1">
    <source>
        <dbReference type="SAM" id="MobiDB-lite"/>
    </source>
</evidence>